<dbReference type="AlphaFoldDB" id="A0A919F8C1"/>
<dbReference type="Pfam" id="PF12146">
    <property type="entry name" value="Hydrolase_4"/>
    <property type="match status" value="1"/>
</dbReference>
<evidence type="ECO:0000313" key="3">
    <source>
        <dbReference type="Proteomes" id="UP000623958"/>
    </source>
</evidence>
<sequence>MTPIILDLQADDGHRWQLVGRLPPAPVARLLWLPALGVAARHYEPWADALANHGIAVFLHEWRGNGSSSLRPSREHDWGYRELLLEDLPASRNALSRHAGEAPLIVGGHSLGGQLACCHAALSPEGISRLWLVATGTPYWRAFPAPVRYALPLVYRFLPWLARRQGALPGRRLGFGGTEARGLIRDWARVGLTNHYAAAGLPSELETGMGMLDIATTGVLMADDWLAPESSLQALLRKLHGAAPKRVHRLAQARLGTRADHFSWMRQPEAVAEQLAQSLH</sequence>
<dbReference type="InterPro" id="IPR029058">
    <property type="entry name" value="AB_hydrolase_fold"/>
</dbReference>
<comment type="caution">
    <text evidence="2">The sequence shown here is derived from an EMBL/GenBank/DDBJ whole genome shotgun (WGS) entry which is preliminary data.</text>
</comment>
<dbReference type="SUPFAM" id="SSF53474">
    <property type="entry name" value="alpha/beta-Hydrolases"/>
    <property type="match status" value="1"/>
</dbReference>
<name>A0A919F8C1_9XANT</name>
<organism evidence="2 3">
    <name type="scientific">Xanthomonas boreopolis</name>
    <dbReference type="NCBI Taxonomy" id="86183"/>
    <lineage>
        <taxon>Bacteria</taxon>
        <taxon>Pseudomonadati</taxon>
        <taxon>Pseudomonadota</taxon>
        <taxon>Gammaproteobacteria</taxon>
        <taxon>Lysobacterales</taxon>
        <taxon>Lysobacteraceae</taxon>
        <taxon>Xanthomonas</taxon>
    </lineage>
</organism>
<reference evidence="2" key="2">
    <citation type="submission" date="2020-09" db="EMBL/GenBank/DDBJ databases">
        <authorList>
            <person name="Sun Q."/>
            <person name="Ohkuma M."/>
        </authorList>
    </citation>
    <scope>NUCLEOTIDE SEQUENCE</scope>
    <source>
        <strain evidence="2">JCM 13306</strain>
    </source>
</reference>
<proteinExistence type="predicted"/>
<dbReference type="PIRSF" id="PIRSF037442">
    <property type="entry name" value="UCP037442_abhydr"/>
    <property type="match status" value="1"/>
</dbReference>
<accession>A0A919F8C1</accession>
<dbReference type="RefSeq" id="WP_434029366.1">
    <property type="nucleotide sequence ID" value="NZ_BNBA01000015.1"/>
</dbReference>
<feature type="domain" description="Serine aminopeptidase S33" evidence="1">
    <location>
        <begin position="30"/>
        <end position="163"/>
    </location>
</feature>
<evidence type="ECO:0000313" key="2">
    <source>
        <dbReference type="EMBL" id="GHH54574.1"/>
    </source>
</evidence>
<evidence type="ECO:0000259" key="1">
    <source>
        <dbReference type="Pfam" id="PF12146"/>
    </source>
</evidence>
<dbReference type="EMBL" id="BNBA01000015">
    <property type="protein sequence ID" value="GHH54574.1"/>
    <property type="molecule type" value="Genomic_DNA"/>
</dbReference>
<protein>
    <recommendedName>
        <fullName evidence="1">Serine aminopeptidase S33 domain-containing protein</fullName>
    </recommendedName>
</protein>
<gene>
    <name evidence="2" type="ORF">GCM10009090_21720</name>
</gene>
<dbReference type="InterPro" id="IPR022742">
    <property type="entry name" value="Hydrolase_4"/>
</dbReference>
<dbReference type="InterPro" id="IPR017208">
    <property type="entry name" value="UCP037442_abhydr"/>
</dbReference>
<keyword evidence="3" id="KW-1185">Reference proteome</keyword>
<dbReference type="Gene3D" id="3.40.50.1820">
    <property type="entry name" value="alpha/beta hydrolase"/>
    <property type="match status" value="1"/>
</dbReference>
<reference evidence="2" key="1">
    <citation type="journal article" date="2014" name="Int. J. Syst. Evol. Microbiol.">
        <title>Complete genome sequence of Corynebacterium casei LMG S-19264T (=DSM 44701T), isolated from a smear-ripened cheese.</title>
        <authorList>
            <consortium name="US DOE Joint Genome Institute (JGI-PGF)"/>
            <person name="Walter F."/>
            <person name="Albersmeier A."/>
            <person name="Kalinowski J."/>
            <person name="Ruckert C."/>
        </authorList>
    </citation>
    <scope>NUCLEOTIDE SEQUENCE</scope>
    <source>
        <strain evidence="2">JCM 13306</strain>
    </source>
</reference>
<dbReference type="Proteomes" id="UP000623958">
    <property type="component" value="Unassembled WGS sequence"/>
</dbReference>